<organism evidence="2">
    <name type="scientific">marine metagenome</name>
    <dbReference type="NCBI Taxonomy" id="408172"/>
    <lineage>
        <taxon>unclassified sequences</taxon>
        <taxon>metagenomes</taxon>
        <taxon>ecological metagenomes</taxon>
    </lineage>
</organism>
<proteinExistence type="predicted"/>
<name>A0A381RY73_9ZZZZ</name>
<dbReference type="AlphaFoldDB" id="A0A381RY73"/>
<sequence length="242" mass="26196">VVPKLEYVFASHLQGWSDLLKISLAYAPTQSLIQSHPRTPWRRFILAGSTITRVPPGLSTLSTSDRPARLSYQSLNENSEHTASNEPSSKGNSSAVPSTNSTTESPLAALFGPTRISATLSISGIGSRHTRSLPTTSSAKLPGPHPTSSMRPVGGSLSITIPRHLETCPKVANLLILSYTGMLSSRLRWSSPHSSAPMRSVSIWTPLSLLYLVESRDRPQSLRRSDTVNMINSSTVRRSPEG</sequence>
<protein>
    <submittedName>
        <fullName evidence="2">Uncharacterized protein</fullName>
    </submittedName>
</protein>
<dbReference type="EMBL" id="UINC01002386">
    <property type="protein sequence ID" value="SUZ96134.1"/>
    <property type="molecule type" value="Genomic_DNA"/>
</dbReference>
<evidence type="ECO:0000256" key="1">
    <source>
        <dbReference type="SAM" id="MobiDB-lite"/>
    </source>
</evidence>
<feature type="region of interest" description="Disordered" evidence="1">
    <location>
        <begin position="76"/>
        <end position="108"/>
    </location>
</feature>
<feature type="region of interest" description="Disordered" evidence="1">
    <location>
        <begin position="126"/>
        <end position="152"/>
    </location>
</feature>
<evidence type="ECO:0000313" key="2">
    <source>
        <dbReference type="EMBL" id="SUZ96134.1"/>
    </source>
</evidence>
<reference evidence="2" key="1">
    <citation type="submission" date="2018-05" db="EMBL/GenBank/DDBJ databases">
        <authorList>
            <person name="Lanie J.A."/>
            <person name="Ng W.-L."/>
            <person name="Kazmierczak K.M."/>
            <person name="Andrzejewski T.M."/>
            <person name="Davidsen T.M."/>
            <person name="Wayne K.J."/>
            <person name="Tettelin H."/>
            <person name="Glass J.I."/>
            <person name="Rusch D."/>
            <person name="Podicherti R."/>
            <person name="Tsui H.-C.T."/>
            <person name="Winkler M.E."/>
        </authorList>
    </citation>
    <scope>NUCLEOTIDE SEQUENCE</scope>
</reference>
<accession>A0A381RY73</accession>
<feature type="compositionally biased region" description="Polar residues" evidence="1">
    <location>
        <begin position="76"/>
        <end position="105"/>
    </location>
</feature>
<feature type="non-terminal residue" evidence="2">
    <location>
        <position position="1"/>
    </location>
</feature>
<gene>
    <name evidence="2" type="ORF">METZ01_LOCUS48988</name>
</gene>